<protein>
    <recommendedName>
        <fullName evidence="4">Endonuclease/exonuclease/phosphatase domain-containing protein</fullName>
    </recommendedName>
</protein>
<accession>A0AAD1RXH4</accession>
<sequence>MDDFVSAPAELRGGKASWQDGAGIPEHGKRRRLAGGKRPGRCTSPNKARTGYDLGAHAHEGRHRGFISSPLLPPASPTHSMARSGARGFCPAAPMDNIRGLNARERWSHLLRSLWSARALMAFLQETHFKGTECPTLRDARFPNEYFTNHTEAKKAGVAILVVQHIPFCCTETKADPNGHYLFLKGTIADRRYTFASLYAQNARQHHFLSKTLKLLDQFRERLLIVSGDLNVPLDPCMDIYKGSSSLSEHCL</sequence>
<evidence type="ECO:0000256" key="1">
    <source>
        <dbReference type="SAM" id="MobiDB-lite"/>
    </source>
</evidence>
<feature type="compositionally biased region" description="Basic residues" evidence="1">
    <location>
        <begin position="28"/>
        <end position="40"/>
    </location>
</feature>
<dbReference type="EMBL" id="OW240915">
    <property type="protein sequence ID" value="CAH2283379.1"/>
    <property type="molecule type" value="Genomic_DNA"/>
</dbReference>
<proteinExistence type="predicted"/>
<gene>
    <name evidence="2" type="ORF">PECUL_23A021728</name>
</gene>
<name>A0AAD1RXH4_PELCU</name>
<keyword evidence="3" id="KW-1185">Reference proteome</keyword>
<evidence type="ECO:0000313" key="2">
    <source>
        <dbReference type="EMBL" id="CAH2283379.1"/>
    </source>
</evidence>
<reference evidence="2" key="1">
    <citation type="submission" date="2022-03" db="EMBL/GenBank/DDBJ databases">
        <authorList>
            <person name="Alioto T."/>
            <person name="Alioto T."/>
            <person name="Gomez Garrido J."/>
        </authorList>
    </citation>
    <scope>NUCLEOTIDE SEQUENCE</scope>
</reference>
<dbReference type="Gene3D" id="3.60.10.10">
    <property type="entry name" value="Endonuclease/exonuclease/phosphatase"/>
    <property type="match status" value="1"/>
</dbReference>
<evidence type="ECO:0000313" key="3">
    <source>
        <dbReference type="Proteomes" id="UP001295444"/>
    </source>
</evidence>
<evidence type="ECO:0008006" key="4">
    <source>
        <dbReference type="Google" id="ProtNLM"/>
    </source>
</evidence>
<organism evidence="2 3">
    <name type="scientific">Pelobates cultripes</name>
    <name type="common">Western spadefoot toad</name>
    <dbReference type="NCBI Taxonomy" id="61616"/>
    <lineage>
        <taxon>Eukaryota</taxon>
        <taxon>Metazoa</taxon>
        <taxon>Chordata</taxon>
        <taxon>Craniata</taxon>
        <taxon>Vertebrata</taxon>
        <taxon>Euteleostomi</taxon>
        <taxon>Amphibia</taxon>
        <taxon>Batrachia</taxon>
        <taxon>Anura</taxon>
        <taxon>Pelobatoidea</taxon>
        <taxon>Pelobatidae</taxon>
        <taxon>Pelobates</taxon>
    </lineage>
</organism>
<dbReference type="AlphaFoldDB" id="A0AAD1RXH4"/>
<dbReference type="InterPro" id="IPR036691">
    <property type="entry name" value="Endo/exonu/phosph_ase_sf"/>
</dbReference>
<dbReference type="Proteomes" id="UP001295444">
    <property type="component" value="Chromosome 04"/>
</dbReference>
<feature type="region of interest" description="Disordered" evidence="1">
    <location>
        <begin position="1"/>
        <end position="48"/>
    </location>
</feature>
<dbReference type="SUPFAM" id="SSF56219">
    <property type="entry name" value="DNase I-like"/>
    <property type="match status" value="1"/>
</dbReference>